<sequence>MSDRDKQHRYNQKSNISSSLYARVNVGQNADKNSLDGAKPLHTGGSMNNEDEKVSDNSSFSHTILFYIIGLLMSAFIGFIFFKLFQDYFYGEGLNQMLPSLVLFLGSLSLGFFPSMIILKKLKL</sequence>
<keyword evidence="2" id="KW-0812">Transmembrane</keyword>
<feature type="transmembrane region" description="Helical" evidence="2">
    <location>
        <begin position="64"/>
        <end position="85"/>
    </location>
</feature>
<dbReference type="EMBL" id="WNJQ01000004">
    <property type="protein sequence ID" value="MBC9825503.1"/>
    <property type="molecule type" value="Genomic_DNA"/>
</dbReference>
<organism evidence="3 4">
    <name type="scientific">Carnobacterium inhibens</name>
    <dbReference type="NCBI Taxonomy" id="147709"/>
    <lineage>
        <taxon>Bacteria</taxon>
        <taxon>Bacillati</taxon>
        <taxon>Bacillota</taxon>
        <taxon>Bacilli</taxon>
        <taxon>Lactobacillales</taxon>
        <taxon>Carnobacteriaceae</taxon>
        <taxon>Carnobacterium</taxon>
    </lineage>
</organism>
<keyword evidence="4" id="KW-1185">Reference proteome</keyword>
<evidence type="ECO:0000313" key="3">
    <source>
        <dbReference type="EMBL" id="MBC9825503.1"/>
    </source>
</evidence>
<comment type="caution">
    <text evidence="3">The sequence shown here is derived from an EMBL/GenBank/DDBJ whole genome shotgun (WGS) entry which is preliminary data.</text>
</comment>
<feature type="region of interest" description="Disordered" evidence="1">
    <location>
        <begin position="30"/>
        <end position="55"/>
    </location>
</feature>
<feature type="transmembrane region" description="Helical" evidence="2">
    <location>
        <begin position="97"/>
        <end position="119"/>
    </location>
</feature>
<feature type="region of interest" description="Disordered" evidence="1">
    <location>
        <begin position="1"/>
        <end position="20"/>
    </location>
</feature>
<keyword evidence="2" id="KW-1133">Transmembrane helix</keyword>
<evidence type="ECO:0000256" key="1">
    <source>
        <dbReference type="SAM" id="MobiDB-lite"/>
    </source>
</evidence>
<gene>
    <name evidence="3" type="ORF">GLO26_06640</name>
</gene>
<dbReference type="RefSeq" id="WP_187948798.1">
    <property type="nucleotide sequence ID" value="NZ_WNJQ01000004.1"/>
</dbReference>
<evidence type="ECO:0000313" key="4">
    <source>
        <dbReference type="Proteomes" id="UP000638836"/>
    </source>
</evidence>
<accession>A0ABR7TDE2</accession>
<protein>
    <submittedName>
        <fullName evidence="3">Uncharacterized protein</fullName>
    </submittedName>
</protein>
<keyword evidence="2" id="KW-0472">Membrane</keyword>
<reference evidence="3 4" key="1">
    <citation type="journal article" date="2020" name="Microorganisms">
        <title>New Insight into Antimicrobial Compounds from Food and Marine-Sourced Carnobacterium Species through Phenotype and Genome Analyses.</title>
        <authorList>
            <person name="Begrem S."/>
            <person name="Ivaniuk F."/>
            <person name="Gigout-Chevalier F."/>
            <person name="Kolypczuk L."/>
            <person name="Bonnetot S."/>
            <person name="Leroi F."/>
            <person name="Grovel O."/>
            <person name="Delbarre-Ladrat C."/>
            <person name="Passerini D."/>
        </authorList>
    </citation>
    <scope>NUCLEOTIDE SEQUENCE [LARGE SCALE GENOMIC DNA]</scope>
    <source>
        <strain evidence="3 4">MIP2551</strain>
    </source>
</reference>
<proteinExistence type="predicted"/>
<name>A0ABR7TDE2_9LACT</name>
<evidence type="ECO:0000256" key="2">
    <source>
        <dbReference type="SAM" id="Phobius"/>
    </source>
</evidence>
<dbReference type="Proteomes" id="UP000638836">
    <property type="component" value="Unassembled WGS sequence"/>
</dbReference>